<keyword evidence="5" id="KW-1185">Reference proteome</keyword>
<keyword evidence="1" id="KW-0808">Transferase</keyword>
<dbReference type="AlphaFoldDB" id="A0A974XH37"/>
<organism evidence="4 5">
    <name type="scientific">Alkalibacter rhizosphaerae</name>
    <dbReference type="NCBI Taxonomy" id="2815577"/>
    <lineage>
        <taxon>Bacteria</taxon>
        <taxon>Bacillati</taxon>
        <taxon>Bacillota</taxon>
        <taxon>Clostridia</taxon>
        <taxon>Eubacteriales</taxon>
        <taxon>Eubacteriaceae</taxon>
        <taxon>Alkalibacter</taxon>
    </lineage>
</organism>
<feature type="domain" description="Cytidyltransferase-like" evidence="3">
    <location>
        <begin position="13"/>
        <end position="139"/>
    </location>
</feature>
<proteinExistence type="predicted"/>
<dbReference type="SUPFAM" id="SSF52374">
    <property type="entry name" value="Nucleotidylyl transferase"/>
    <property type="match status" value="1"/>
</dbReference>
<keyword evidence="2 4" id="KW-0548">Nucleotidyltransferase</keyword>
<accession>A0A974XH37</accession>
<dbReference type="GO" id="GO:0016779">
    <property type="term" value="F:nucleotidyltransferase activity"/>
    <property type="evidence" value="ECO:0007669"/>
    <property type="project" value="UniProtKB-KW"/>
</dbReference>
<dbReference type="InterPro" id="IPR050385">
    <property type="entry name" value="Archaeal_FAD_synthase"/>
</dbReference>
<dbReference type="PANTHER" id="PTHR43793:SF1">
    <property type="entry name" value="FAD SYNTHASE"/>
    <property type="match status" value="1"/>
</dbReference>
<sequence length="144" mass="16643">MIKVERSRYHVGYTTGVFDLFHIGHLNLIKNAKALCDHLIVGVNTDELVKEYKGKVPVISFEQRLEIIGSIKYVDEAIAQTNLDKLEAWKTLHFDALFQGDDWKGHPRYIKTEADLKTVHSDMIFLPYTKEISTTLLIQKIRNE</sequence>
<dbReference type="PANTHER" id="PTHR43793">
    <property type="entry name" value="FAD SYNTHASE"/>
    <property type="match status" value="1"/>
</dbReference>
<protein>
    <submittedName>
        <fullName evidence="4">Adenylyltransferase/cytidyltransferase family protein</fullName>
    </submittedName>
</protein>
<dbReference type="InterPro" id="IPR014729">
    <property type="entry name" value="Rossmann-like_a/b/a_fold"/>
</dbReference>
<dbReference type="RefSeq" id="WP_207300922.1">
    <property type="nucleotide sequence ID" value="NZ_CP071444.1"/>
</dbReference>
<evidence type="ECO:0000256" key="2">
    <source>
        <dbReference type="ARBA" id="ARBA00022695"/>
    </source>
</evidence>
<evidence type="ECO:0000313" key="4">
    <source>
        <dbReference type="EMBL" id="QSX09591.1"/>
    </source>
</evidence>
<dbReference type="Gene3D" id="3.40.50.620">
    <property type="entry name" value="HUPs"/>
    <property type="match status" value="1"/>
</dbReference>
<dbReference type="Pfam" id="PF01467">
    <property type="entry name" value="CTP_transf_like"/>
    <property type="match status" value="1"/>
</dbReference>
<reference evidence="4" key="1">
    <citation type="submission" date="2021-03" db="EMBL/GenBank/DDBJ databases">
        <title>Alkalibacter marinus sp. nov., isolated from tidal flat sediment.</title>
        <authorList>
            <person name="Namirimu T."/>
            <person name="Yang J.-A."/>
            <person name="Yang S.-H."/>
            <person name="Kim Y.-J."/>
            <person name="Kwon K.K."/>
        </authorList>
    </citation>
    <scope>NUCLEOTIDE SEQUENCE</scope>
    <source>
        <strain evidence="4">ES005</strain>
    </source>
</reference>
<evidence type="ECO:0000259" key="3">
    <source>
        <dbReference type="Pfam" id="PF01467"/>
    </source>
</evidence>
<dbReference type="KEGG" id="alka:J0B03_05910"/>
<name>A0A974XH37_9FIRM</name>
<evidence type="ECO:0000256" key="1">
    <source>
        <dbReference type="ARBA" id="ARBA00022679"/>
    </source>
</evidence>
<dbReference type="InterPro" id="IPR004821">
    <property type="entry name" value="Cyt_trans-like"/>
</dbReference>
<dbReference type="Proteomes" id="UP000663499">
    <property type="component" value="Chromosome"/>
</dbReference>
<dbReference type="NCBIfam" id="TIGR00125">
    <property type="entry name" value="cyt_tran_rel"/>
    <property type="match status" value="1"/>
</dbReference>
<dbReference type="EMBL" id="CP071444">
    <property type="protein sequence ID" value="QSX09591.1"/>
    <property type="molecule type" value="Genomic_DNA"/>
</dbReference>
<gene>
    <name evidence="4" type="ORF">J0B03_05910</name>
</gene>
<evidence type="ECO:0000313" key="5">
    <source>
        <dbReference type="Proteomes" id="UP000663499"/>
    </source>
</evidence>